<evidence type="ECO:0000313" key="2">
    <source>
        <dbReference type="Proteomes" id="UP000606720"/>
    </source>
</evidence>
<keyword evidence="2" id="KW-1185">Reference proteome</keyword>
<protein>
    <recommendedName>
        <fullName evidence="3">SH3 domain-containing protein</fullName>
    </recommendedName>
</protein>
<proteinExistence type="predicted"/>
<dbReference type="AlphaFoldDB" id="A0A923LPN8"/>
<evidence type="ECO:0008006" key="3">
    <source>
        <dbReference type="Google" id="ProtNLM"/>
    </source>
</evidence>
<comment type="caution">
    <text evidence="1">The sequence shown here is derived from an EMBL/GenBank/DDBJ whole genome shotgun (WGS) entry which is preliminary data.</text>
</comment>
<dbReference type="EMBL" id="JACOPH010000003">
    <property type="protein sequence ID" value="MBC5713809.1"/>
    <property type="molecule type" value="Genomic_DNA"/>
</dbReference>
<dbReference type="RefSeq" id="WP_186866633.1">
    <property type="nucleotide sequence ID" value="NZ_JACOPH010000003.1"/>
</dbReference>
<gene>
    <name evidence="1" type="ORF">H8S17_06195</name>
</gene>
<reference evidence="1" key="1">
    <citation type="submission" date="2020-08" db="EMBL/GenBank/DDBJ databases">
        <title>Genome public.</title>
        <authorList>
            <person name="Liu C."/>
            <person name="Sun Q."/>
        </authorList>
    </citation>
    <scope>NUCLEOTIDE SEQUENCE</scope>
    <source>
        <strain evidence="1">BX1005</strain>
    </source>
</reference>
<accession>A0A923LPN8</accession>
<evidence type="ECO:0000313" key="1">
    <source>
        <dbReference type="EMBL" id="MBC5713809.1"/>
    </source>
</evidence>
<sequence>MFCKRTQKIAALMLICFLVVTGIPIGNHKICTTNTYAATTTKNKISLFDSNKTMSKTVYADLTGDEQTEEVDFQITYGENDIIDTFNIRINGENALTLKSLGYVVRVSCLKLSAKEIFMYIVDASDNGDPTVDAIYHYNENTKKLEQVLILDTVNYKKGTCHVYSTVKVSNDTLKVTYMGQMLATGYIKWVYEYNYKNGKFVLKNNTAKIFRKWHKGNFVANKNITFYKKAGITKKAFTIKQGTSVKLQKIKTVKNTYYLQFKYGKKTGWIKAGKTNIFKDVVLVG</sequence>
<dbReference type="Proteomes" id="UP000606720">
    <property type="component" value="Unassembled WGS sequence"/>
</dbReference>
<name>A0A923LPN8_9FIRM</name>
<organism evidence="1 2">
    <name type="scientific">Roseburia zhanii</name>
    <dbReference type="NCBI Taxonomy" id="2763064"/>
    <lineage>
        <taxon>Bacteria</taxon>
        <taxon>Bacillati</taxon>
        <taxon>Bacillota</taxon>
        <taxon>Clostridia</taxon>
        <taxon>Lachnospirales</taxon>
        <taxon>Lachnospiraceae</taxon>
        <taxon>Roseburia</taxon>
    </lineage>
</organism>